<evidence type="ECO:0000256" key="1">
    <source>
        <dbReference type="SAM" id="Phobius"/>
    </source>
</evidence>
<feature type="transmembrane region" description="Helical" evidence="1">
    <location>
        <begin position="39"/>
        <end position="62"/>
    </location>
</feature>
<sequence>MLIPDDVYKVLNLMGFAVTVSGLLWWRYKKPDLPRPIKLNLAIPVLFVLLSLFMVVVSFVSAPVECGIGLAILASAIPVYAVFVHWRNKPTWFKSFEAYVTYHLQLILNVVPHESTVKIK</sequence>
<feature type="transmembrane region" description="Helical" evidence="1">
    <location>
        <begin position="68"/>
        <end position="86"/>
    </location>
</feature>
<proteinExistence type="predicted"/>
<gene>
    <name evidence="2" type="ORF">BRAFLDRAFT_82854</name>
</gene>
<dbReference type="AlphaFoldDB" id="C3Y782"/>
<reference evidence="2" key="1">
    <citation type="journal article" date="2008" name="Nature">
        <title>The amphioxus genome and the evolution of the chordate karyotype.</title>
        <authorList>
            <consortium name="US DOE Joint Genome Institute (JGI-PGF)"/>
            <person name="Putnam N.H."/>
            <person name="Butts T."/>
            <person name="Ferrier D.E.K."/>
            <person name="Furlong R.F."/>
            <person name="Hellsten U."/>
            <person name="Kawashima T."/>
            <person name="Robinson-Rechavi M."/>
            <person name="Shoguchi E."/>
            <person name="Terry A."/>
            <person name="Yu J.-K."/>
            <person name="Benito-Gutierrez E.L."/>
            <person name="Dubchak I."/>
            <person name="Garcia-Fernandez J."/>
            <person name="Gibson-Brown J.J."/>
            <person name="Grigoriev I.V."/>
            <person name="Horton A.C."/>
            <person name="de Jong P.J."/>
            <person name="Jurka J."/>
            <person name="Kapitonov V.V."/>
            <person name="Kohara Y."/>
            <person name="Kuroki Y."/>
            <person name="Lindquist E."/>
            <person name="Lucas S."/>
            <person name="Osoegawa K."/>
            <person name="Pennacchio L.A."/>
            <person name="Salamov A.A."/>
            <person name="Satou Y."/>
            <person name="Sauka-Spengler T."/>
            <person name="Schmutz J."/>
            <person name="Shin-I T."/>
            <person name="Toyoda A."/>
            <person name="Bronner-Fraser M."/>
            <person name="Fujiyama A."/>
            <person name="Holland L.Z."/>
            <person name="Holland P.W.H."/>
            <person name="Satoh N."/>
            <person name="Rokhsar D.S."/>
        </authorList>
    </citation>
    <scope>NUCLEOTIDE SEQUENCE [LARGE SCALE GENOMIC DNA]</scope>
    <source>
        <strain evidence="2">S238N-H82</strain>
        <tissue evidence="2">Testes</tissue>
    </source>
</reference>
<keyword evidence="1" id="KW-0472">Membrane</keyword>
<protein>
    <recommendedName>
        <fullName evidence="3">Amino acid permease/ SLC12A domain-containing protein</fullName>
    </recommendedName>
</protein>
<keyword evidence="1" id="KW-0812">Transmembrane</keyword>
<accession>C3Y782</accession>
<name>C3Y782_BRAFL</name>
<dbReference type="Gene3D" id="1.20.1740.10">
    <property type="entry name" value="Amino acid/polyamine transporter I"/>
    <property type="match status" value="1"/>
</dbReference>
<dbReference type="InterPro" id="IPR050598">
    <property type="entry name" value="AminoAcid_Transporter"/>
</dbReference>
<evidence type="ECO:0008006" key="3">
    <source>
        <dbReference type="Google" id="ProtNLM"/>
    </source>
</evidence>
<organism>
    <name type="scientific">Branchiostoma floridae</name>
    <name type="common">Florida lancelet</name>
    <name type="synonym">Amphioxus</name>
    <dbReference type="NCBI Taxonomy" id="7739"/>
    <lineage>
        <taxon>Eukaryota</taxon>
        <taxon>Metazoa</taxon>
        <taxon>Chordata</taxon>
        <taxon>Cephalochordata</taxon>
        <taxon>Leptocardii</taxon>
        <taxon>Amphioxiformes</taxon>
        <taxon>Branchiostomatidae</taxon>
        <taxon>Branchiostoma</taxon>
    </lineage>
</organism>
<dbReference type="EMBL" id="GG666489">
    <property type="protein sequence ID" value="EEN63710.1"/>
    <property type="molecule type" value="Genomic_DNA"/>
</dbReference>
<dbReference type="STRING" id="7739.C3Y782"/>
<dbReference type="PANTHER" id="PTHR11785">
    <property type="entry name" value="AMINO ACID TRANSPORTER"/>
    <property type="match status" value="1"/>
</dbReference>
<dbReference type="InParanoid" id="C3Y782"/>
<evidence type="ECO:0000313" key="2">
    <source>
        <dbReference type="EMBL" id="EEN63710.1"/>
    </source>
</evidence>
<dbReference type="eggNOG" id="KOG1287">
    <property type="taxonomic scope" value="Eukaryota"/>
</dbReference>
<keyword evidence="1" id="KW-1133">Transmembrane helix</keyword>
<feature type="transmembrane region" description="Helical" evidence="1">
    <location>
        <begin position="6"/>
        <end position="27"/>
    </location>
</feature>
<dbReference type="PANTHER" id="PTHR11785:SF528">
    <property type="entry name" value="AMINO ACID TRANSPORTER PROTEIN JHI-21"/>
    <property type="match status" value="1"/>
</dbReference>